<reference evidence="2" key="2">
    <citation type="journal article" date="2019" name="IMA Fungus">
        <title>Genome sequencing and comparison of five Tilletia species to identify candidate genes for the detection of regulated species infecting wheat.</title>
        <authorList>
            <person name="Nguyen H.D.T."/>
            <person name="Sultana T."/>
            <person name="Kesanakurti P."/>
            <person name="Hambleton S."/>
        </authorList>
    </citation>
    <scope>NUCLEOTIDE SEQUENCE</scope>
    <source>
        <strain evidence="2">DAOMC 236416</strain>
    </source>
</reference>
<dbReference type="AlphaFoldDB" id="A0A8T8SDR5"/>
<feature type="compositionally biased region" description="Basic and acidic residues" evidence="1">
    <location>
        <begin position="25"/>
        <end position="40"/>
    </location>
</feature>
<gene>
    <name evidence="2" type="ORF">A4X13_0g8741</name>
</gene>
<sequence>MLEYIESWSRTHHNEIRRLDCQNCRNHTDTRTGKPEEHSQGHGGGHNNNQQQQVPGGVGGKFGAQAAGAFSNYMGGKVQHPRFSSAMRSVKAEGVPGSCMEHHALCAYINCLLIQLRDNFVLRAPTITSSSHPLSFVLVSLIK</sequence>
<organism evidence="2 3">
    <name type="scientific">Tilletia indica</name>
    <dbReference type="NCBI Taxonomy" id="43049"/>
    <lineage>
        <taxon>Eukaryota</taxon>
        <taxon>Fungi</taxon>
        <taxon>Dikarya</taxon>
        <taxon>Basidiomycota</taxon>
        <taxon>Ustilaginomycotina</taxon>
        <taxon>Exobasidiomycetes</taxon>
        <taxon>Tilletiales</taxon>
        <taxon>Tilletiaceae</taxon>
        <taxon>Tilletia</taxon>
    </lineage>
</organism>
<name>A0A8T8SDR5_9BASI</name>
<accession>A0A8T8SDR5</accession>
<evidence type="ECO:0000313" key="2">
    <source>
        <dbReference type="EMBL" id="KAE8237554.1"/>
    </source>
</evidence>
<feature type="region of interest" description="Disordered" evidence="1">
    <location>
        <begin position="25"/>
        <end position="58"/>
    </location>
</feature>
<reference evidence="2" key="1">
    <citation type="submission" date="2016-04" db="EMBL/GenBank/DDBJ databases">
        <authorList>
            <person name="Nguyen H.D."/>
            <person name="Samba Siva P."/>
            <person name="Cullis J."/>
            <person name="Levesque C.A."/>
            <person name="Hambleton S."/>
        </authorList>
    </citation>
    <scope>NUCLEOTIDE SEQUENCE</scope>
    <source>
        <strain evidence="2">DAOMC 236416</strain>
    </source>
</reference>
<dbReference type="EMBL" id="LWDF02001743">
    <property type="protein sequence ID" value="KAE8237554.1"/>
    <property type="molecule type" value="Genomic_DNA"/>
</dbReference>
<protein>
    <submittedName>
        <fullName evidence="2">Uncharacterized protein</fullName>
    </submittedName>
</protein>
<keyword evidence="3" id="KW-1185">Reference proteome</keyword>
<comment type="caution">
    <text evidence="2">The sequence shown here is derived from an EMBL/GenBank/DDBJ whole genome shotgun (WGS) entry which is preliminary data.</text>
</comment>
<proteinExistence type="predicted"/>
<evidence type="ECO:0000313" key="3">
    <source>
        <dbReference type="Proteomes" id="UP000077521"/>
    </source>
</evidence>
<evidence type="ECO:0000256" key="1">
    <source>
        <dbReference type="SAM" id="MobiDB-lite"/>
    </source>
</evidence>
<dbReference type="Proteomes" id="UP000077521">
    <property type="component" value="Unassembled WGS sequence"/>
</dbReference>